<evidence type="ECO:0000313" key="6">
    <source>
        <dbReference type="Proteomes" id="UP000431092"/>
    </source>
</evidence>
<dbReference type="InterPro" id="IPR015797">
    <property type="entry name" value="NUDIX_hydrolase-like_dom_sf"/>
</dbReference>
<dbReference type="PROSITE" id="PS51462">
    <property type="entry name" value="NUDIX"/>
    <property type="match status" value="1"/>
</dbReference>
<organism evidence="5 6">
    <name type="scientific">Arsenicicoccus cauae</name>
    <dbReference type="NCBI Taxonomy" id="2663847"/>
    <lineage>
        <taxon>Bacteria</taxon>
        <taxon>Bacillati</taxon>
        <taxon>Actinomycetota</taxon>
        <taxon>Actinomycetes</taxon>
        <taxon>Micrococcales</taxon>
        <taxon>Intrasporangiaceae</taxon>
        <taxon>Arsenicicoccus</taxon>
    </lineage>
</organism>
<dbReference type="RefSeq" id="WP_154593763.1">
    <property type="nucleotide sequence ID" value="NZ_WLVL01000039.1"/>
</dbReference>
<dbReference type="Proteomes" id="UP000431092">
    <property type="component" value="Unassembled WGS sequence"/>
</dbReference>
<dbReference type="PANTHER" id="PTHR43046">
    <property type="entry name" value="GDP-MANNOSE MANNOSYL HYDROLASE"/>
    <property type="match status" value="1"/>
</dbReference>
<dbReference type="CDD" id="cd18876">
    <property type="entry name" value="NUDIX_Hydrolase"/>
    <property type="match status" value="1"/>
</dbReference>
<dbReference type="EMBL" id="WLVL01000039">
    <property type="protein sequence ID" value="MTB72487.1"/>
    <property type="molecule type" value="Genomic_DNA"/>
</dbReference>
<dbReference type="Gene3D" id="3.90.79.10">
    <property type="entry name" value="Nucleoside Triphosphate Pyrophosphohydrolase"/>
    <property type="match status" value="1"/>
</dbReference>
<dbReference type="Pfam" id="PF00293">
    <property type="entry name" value="NUDIX"/>
    <property type="match status" value="1"/>
</dbReference>
<evidence type="ECO:0000256" key="1">
    <source>
        <dbReference type="ARBA" id="ARBA00001946"/>
    </source>
</evidence>
<comment type="cofactor">
    <cofactor evidence="1">
        <name>Mg(2+)</name>
        <dbReference type="ChEBI" id="CHEBI:18420"/>
    </cofactor>
</comment>
<comment type="caution">
    <text evidence="5">The sequence shown here is derived from an EMBL/GenBank/DDBJ whole genome shotgun (WGS) entry which is preliminary data.</text>
</comment>
<sequence>MSAWTPPELPVSAGAILLDEQGRLLILKPTYKSGWTIPGGVMEADGESPWDACRREVREETGLEVDAGRLVVVDTRPGKDGAKLGLRLLFHCGTVTTRAARRIRLQEEEISEHRFAPVDEALQLLRKPVRRRVAVGLEAEHATYLENGRPAPGIR</sequence>
<keyword evidence="6" id="KW-1185">Reference proteome</keyword>
<evidence type="ECO:0000313" key="5">
    <source>
        <dbReference type="EMBL" id="MTB72487.1"/>
    </source>
</evidence>
<keyword evidence="2" id="KW-0378">Hydrolase</keyword>
<evidence type="ECO:0000256" key="2">
    <source>
        <dbReference type="ARBA" id="ARBA00022801"/>
    </source>
</evidence>
<dbReference type="GO" id="GO:0016787">
    <property type="term" value="F:hydrolase activity"/>
    <property type="evidence" value="ECO:0007669"/>
    <property type="project" value="UniProtKB-KW"/>
</dbReference>
<keyword evidence="3" id="KW-0460">Magnesium</keyword>
<accession>A0A6I3IFJ8</accession>
<evidence type="ECO:0000259" key="4">
    <source>
        <dbReference type="PROSITE" id="PS51462"/>
    </source>
</evidence>
<dbReference type="SUPFAM" id="SSF55811">
    <property type="entry name" value="Nudix"/>
    <property type="match status" value="1"/>
</dbReference>
<reference evidence="5 6" key="1">
    <citation type="submission" date="2019-11" db="EMBL/GenBank/DDBJ databases">
        <title>Whole genome sequencing identifies a novel species of the genus Arsenicicoccus isolated from human blood.</title>
        <authorList>
            <person name="Jeong J.H."/>
            <person name="Kweon O.J."/>
            <person name="Kim H.R."/>
            <person name="Kim T.-H."/>
            <person name="Ha S.-M."/>
            <person name="Lee M.-K."/>
        </authorList>
    </citation>
    <scope>NUCLEOTIDE SEQUENCE [LARGE SCALE GENOMIC DNA]</scope>
    <source>
        <strain evidence="5 6">MKL-02</strain>
    </source>
</reference>
<gene>
    <name evidence="5" type="ORF">GGG17_11010</name>
</gene>
<name>A0A6I3IFJ8_9MICO</name>
<proteinExistence type="predicted"/>
<dbReference type="InterPro" id="IPR000086">
    <property type="entry name" value="NUDIX_hydrolase_dom"/>
</dbReference>
<dbReference type="PANTHER" id="PTHR43046:SF12">
    <property type="entry name" value="GDP-MANNOSE MANNOSYL HYDROLASE"/>
    <property type="match status" value="1"/>
</dbReference>
<dbReference type="AlphaFoldDB" id="A0A6I3IFJ8"/>
<feature type="domain" description="Nudix hydrolase" evidence="4">
    <location>
        <begin position="8"/>
        <end position="138"/>
    </location>
</feature>
<protein>
    <submittedName>
        <fullName evidence="5">NUDIX domain-containing protein</fullName>
    </submittedName>
</protein>
<evidence type="ECO:0000256" key="3">
    <source>
        <dbReference type="ARBA" id="ARBA00022842"/>
    </source>
</evidence>